<evidence type="ECO:0000256" key="4">
    <source>
        <dbReference type="ARBA" id="ARBA00022692"/>
    </source>
</evidence>
<dbReference type="Proteomes" id="UP000707138">
    <property type="component" value="Unassembled WGS sequence"/>
</dbReference>
<dbReference type="SUPFAM" id="SSF103481">
    <property type="entry name" value="Multidrug resistance efflux transporter EmrE"/>
    <property type="match status" value="1"/>
</dbReference>
<evidence type="ECO:0000256" key="5">
    <source>
        <dbReference type="ARBA" id="ARBA00022989"/>
    </source>
</evidence>
<dbReference type="PANTHER" id="PTHR42920:SF5">
    <property type="entry name" value="EAMA DOMAIN-CONTAINING PROTEIN"/>
    <property type="match status" value="1"/>
</dbReference>
<comment type="subcellular location">
    <subcellularLocation>
        <location evidence="1">Cell membrane</location>
        <topology evidence="1">Multi-pass membrane protein</topology>
    </subcellularLocation>
</comment>
<feature type="transmembrane region" description="Helical" evidence="7">
    <location>
        <begin position="212"/>
        <end position="230"/>
    </location>
</feature>
<keyword evidence="10" id="KW-1185">Reference proteome</keyword>
<accession>A0ABS2GEK3</accession>
<evidence type="ECO:0000256" key="2">
    <source>
        <dbReference type="ARBA" id="ARBA00007362"/>
    </source>
</evidence>
<dbReference type="EMBL" id="JACJLA010000006">
    <property type="protein sequence ID" value="MBM6912584.1"/>
    <property type="molecule type" value="Genomic_DNA"/>
</dbReference>
<dbReference type="RefSeq" id="WP_205087683.1">
    <property type="nucleotide sequence ID" value="NZ_JACJLA010000006.1"/>
</dbReference>
<feature type="domain" description="EamA" evidence="8">
    <location>
        <begin position="10"/>
        <end position="138"/>
    </location>
</feature>
<name>A0ABS2GEK3_9FIRM</name>
<dbReference type="InterPro" id="IPR051258">
    <property type="entry name" value="Diverse_Substrate_Transporter"/>
</dbReference>
<feature type="transmembrane region" description="Helical" evidence="7">
    <location>
        <begin position="98"/>
        <end position="116"/>
    </location>
</feature>
<keyword evidence="6 7" id="KW-0472">Membrane</keyword>
<feature type="transmembrane region" description="Helical" evidence="7">
    <location>
        <begin position="269"/>
        <end position="289"/>
    </location>
</feature>
<feature type="transmembrane region" description="Helical" evidence="7">
    <location>
        <begin position="153"/>
        <end position="172"/>
    </location>
</feature>
<keyword evidence="4 7" id="KW-0812">Transmembrane</keyword>
<feature type="transmembrane region" description="Helical" evidence="7">
    <location>
        <begin position="178"/>
        <end position="200"/>
    </location>
</feature>
<comment type="caution">
    <text evidence="9">The sequence shown here is derived from an EMBL/GenBank/DDBJ whole genome shotgun (WGS) entry which is preliminary data.</text>
</comment>
<evidence type="ECO:0000256" key="3">
    <source>
        <dbReference type="ARBA" id="ARBA00022475"/>
    </source>
</evidence>
<gene>
    <name evidence="9" type="ORF">H6A01_04505</name>
</gene>
<sequence>MTGHQKLLTADISLLFIAFIRGTTFLVIKNLLDNFGPLYIVGLRFLFAGILMSVLFYHNTITVTVKELKEGLSIGLYLLLAFVTQTLGLKYTLASKQAFLTSFYVIIIPFLLLVRYKVPLKFLTVISTFLSLIGIAFICSNNNLSISVNKGDFLTLISAFFFSCHIISISQISPNSNIVNITTLQMLFSGVVALFLSLLLESPPTISYDKTAILSFIYLTIICTLLNFFIQNIAQKFTPASHVGILLCLESVFGGILSIILLKENFSIYMVIGSILLTISVLCSEYSSLQK</sequence>
<keyword evidence="3" id="KW-1003">Cell membrane</keyword>
<evidence type="ECO:0000256" key="1">
    <source>
        <dbReference type="ARBA" id="ARBA00004651"/>
    </source>
</evidence>
<feature type="transmembrane region" description="Helical" evidence="7">
    <location>
        <begin position="122"/>
        <end position="141"/>
    </location>
</feature>
<protein>
    <submittedName>
        <fullName evidence="9">DMT family transporter</fullName>
    </submittedName>
</protein>
<comment type="similarity">
    <text evidence="2">Belongs to the EamA transporter family.</text>
</comment>
<dbReference type="InterPro" id="IPR037185">
    <property type="entry name" value="EmrE-like"/>
</dbReference>
<feature type="transmembrane region" description="Helical" evidence="7">
    <location>
        <begin position="242"/>
        <end position="262"/>
    </location>
</feature>
<dbReference type="Pfam" id="PF00892">
    <property type="entry name" value="EamA"/>
    <property type="match status" value="2"/>
</dbReference>
<evidence type="ECO:0000259" key="8">
    <source>
        <dbReference type="Pfam" id="PF00892"/>
    </source>
</evidence>
<proteinExistence type="inferred from homology"/>
<keyword evidence="5 7" id="KW-1133">Transmembrane helix</keyword>
<dbReference type="InterPro" id="IPR000620">
    <property type="entry name" value="EamA_dom"/>
</dbReference>
<feature type="transmembrane region" description="Helical" evidence="7">
    <location>
        <begin position="12"/>
        <end position="32"/>
    </location>
</feature>
<evidence type="ECO:0000256" key="7">
    <source>
        <dbReference type="SAM" id="Phobius"/>
    </source>
</evidence>
<reference evidence="9 10" key="1">
    <citation type="journal article" date="2021" name="Sci. Rep.">
        <title>The distribution of antibiotic resistance genes in chicken gut microbiota commensals.</title>
        <authorList>
            <person name="Juricova H."/>
            <person name="Matiasovicova J."/>
            <person name="Kubasova T."/>
            <person name="Cejkova D."/>
            <person name="Rychlik I."/>
        </authorList>
    </citation>
    <scope>NUCLEOTIDE SEQUENCE [LARGE SCALE GENOMIC DNA]</scope>
    <source>
        <strain evidence="9 10">An537</strain>
    </source>
</reference>
<evidence type="ECO:0000256" key="6">
    <source>
        <dbReference type="ARBA" id="ARBA00023136"/>
    </source>
</evidence>
<feature type="domain" description="EamA" evidence="8">
    <location>
        <begin position="150"/>
        <end position="283"/>
    </location>
</feature>
<organism evidence="9 10">
    <name type="scientific">Veillonella magna</name>
    <dbReference type="NCBI Taxonomy" id="464322"/>
    <lineage>
        <taxon>Bacteria</taxon>
        <taxon>Bacillati</taxon>
        <taxon>Bacillota</taxon>
        <taxon>Negativicutes</taxon>
        <taxon>Veillonellales</taxon>
        <taxon>Veillonellaceae</taxon>
        <taxon>Veillonella</taxon>
    </lineage>
</organism>
<dbReference type="PANTHER" id="PTHR42920">
    <property type="entry name" value="OS03G0707200 PROTEIN-RELATED"/>
    <property type="match status" value="1"/>
</dbReference>
<feature type="transmembrane region" description="Helical" evidence="7">
    <location>
        <begin position="39"/>
        <end position="59"/>
    </location>
</feature>
<feature type="transmembrane region" description="Helical" evidence="7">
    <location>
        <begin position="71"/>
        <end position="91"/>
    </location>
</feature>
<evidence type="ECO:0000313" key="9">
    <source>
        <dbReference type="EMBL" id="MBM6912584.1"/>
    </source>
</evidence>
<evidence type="ECO:0000313" key="10">
    <source>
        <dbReference type="Proteomes" id="UP000707138"/>
    </source>
</evidence>